<accession>A0A383R4R6</accession>
<dbReference type="GO" id="GO:0032993">
    <property type="term" value="C:protein-DNA complex"/>
    <property type="evidence" value="ECO:0007669"/>
    <property type="project" value="TreeGrafter"/>
</dbReference>
<dbReference type="InterPro" id="IPR001867">
    <property type="entry name" value="OmpR/PhoB-type_DNA-bd"/>
</dbReference>
<keyword evidence="1" id="KW-0597">Phosphoprotein</keyword>
<evidence type="ECO:0000256" key="6">
    <source>
        <dbReference type="PROSITE-ProRule" id="PRU01091"/>
    </source>
</evidence>
<sequence length="389" mass="45108">MLIMVAGLEFEPRDYSVSFQAEKINLLAKEYALLEFLYRNRGKVFSREQLLDQVWPMEYPGERTVDDHVYRLRKRMKPWSGKVQLITVRGLGYSLTIKESLGLAVPSLTDSGLQKQIGQLLDTYLMLGQSQSMLALVNQQELLGVNISPSHQMFLRFVRADLDWFLESNAENPDKLYWLLIFYYSFYMEPAKSLDYFERTIELGILPFEMHRELKVLNILGLYADNGRVEEDLQRVQEAYRIIEKEQGKLDTFKVHIAMSEMHIHLVAGSIQEAERCSRKIEDMLADAPYLREISSYHGLRGKLLLLQGRAQEAAAAFEYGLEAGETAHNVPLLARLIIGTLHFLKTSYHDSKLLRSFQNRYDEFERGYKLEAHKKPIEQMIERILGSV</sequence>
<evidence type="ECO:0000256" key="4">
    <source>
        <dbReference type="ARBA" id="ARBA00023125"/>
    </source>
</evidence>
<protein>
    <submittedName>
        <fullName evidence="8">Chemotaxis protein CheY</fullName>
    </submittedName>
</protein>
<dbReference type="GO" id="GO:0005829">
    <property type="term" value="C:cytosol"/>
    <property type="evidence" value="ECO:0007669"/>
    <property type="project" value="TreeGrafter"/>
</dbReference>
<dbReference type="EMBL" id="LS992241">
    <property type="protein sequence ID" value="SYX81950.1"/>
    <property type="molecule type" value="Genomic_DNA"/>
</dbReference>
<dbReference type="PANTHER" id="PTHR48111">
    <property type="entry name" value="REGULATOR OF RPOS"/>
    <property type="match status" value="1"/>
</dbReference>
<dbReference type="SMART" id="SM00862">
    <property type="entry name" value="Trans_reg_C"/>
    <property type="match status" value="1"/>
</dbReference>
<dbReference type="AlphaFoldDB" id="A0A383R4R6"/>
<evidence type="ECO:0000313" key="8">
    <source>
        <dbReference type="EMBL" id="SYX81950.1"/>
    </source>
</evidence>
<organism evidence="8 9">
    <name type="scientific">Paenibacillus alvei</name>
    <name type="common">Bacillus alvei</name>
    <dbReference type="NCBI Taxonomy" id="44250"/>
    <lineage>
        <taxon>Bacteria</taxon>
        <taxon>Bacillati</taxon>
        <taxon>Bacillota</taxon>
        <taxon>Bacilli</taxon>
        <taxon>Bacillales</taxon>
        <taxon>Paenibacillaceae</taxon>
        <taxon>Paenibacillus</taxon>
    </lineage>
</organism>
<dbReference type="GO" id="GO:0000976">
    <property type="term" value="F:transcription cis-regulatory region binding"/>
    <property type="evidence" value="ECO:0007669"/>
    <property type="project" value="TreeGrafter"/>
</dbReference>
<dbReference type="Pfam" id="PF00486">
    <property type="entry name" value="Trans_reg_C"/>
    <property type="match status" value="1"/>
</dbReference>
<evidence type="ECO:0000256" key="5">
    <source>
        <dbReference type="ARBA" id="ARBA00023163"/>
    </source>
</evidence>
<feature type="DNA-binding region" description="OmpR/PhoB-type" evidence="6">
    <location>
        <begin position="1"/>
        <end position="97"/>
    </location>
</feature>
<keyword evidence="5" id="KW-0804">Transcription</keyword>
<dbReference type="InterPro" id="IPR039420">
    <property type="entry name" value="WalR-like"/>
</dbReference>
<evidence type="ECO:0000256" key="1">
    <source>
        <dbReference type="ARBA" id="ARBA00022553"/>
    </source>
</evidence>
<dbReference type="GO" id="GO:0000156">
    <property type="term" value="F:phosphorelay response regulator activity"/>
    <property type="evidence" value="ECO:0007669"/>
    <property type="project" value="TreeGrafter"/>
</dbReference>
<feature type="domain" description="OmpR/PhoB-type" evidence="7">
    <location>
        <begin position="1"/>
        <end position="97"/>
    </location>
</feature>
<evidence type="ECO:0000259" key="7">
    <source>
        <dbReference type="PROSITE" id="PS51755"/>
    </source>
</evidence>
<dbReference type="InterPro" id="IPR016032">
    <property type="entry name" value="Sig_transdc_resp-reg_C-effctor"/>
</dbReference>
<evidence type="ECO:0000256" key="3">
    <source>
        <dbReference type="ARBA" id="ARBA00023015"/>
    </source>
</evidence>
<gene>
    <name evidence="8" type="ORF">PBLR_10369</name>
</gene>
<evidence type="ECO:0000313" key="9">
    <source>
        <dbReference type="Proteomes" id="UP000304148"/>
    </source>
</evidence>
<dbReference type="SUPFAM" id="SSF46894">
    <property type="entry name" value="C-terminal effector domain of the bipartite response regulators"/>
    <property type="match status" value="1"/>
</dbReference>
<dbReference type="RefSeq" id="WP_138184474.1">
    <property type="nucleotide sequence ID" value="NZ_LS992241.1"/>
</dbReference>
<dbReference type="Proteomes" id="UP000304148">
    <property type="component" value="Chromosome"/>
</dbReference>
<dbReference type="GO" id="GO:0006355">
    <property type="term" value="P:regulation of DNA-templated transcription"/>
    <property type="evidence" value="ECO:0007669"/>
    <property type="project" value="InterPro"/>
</dbReference>
<name>A0A383R4R6_PAEAL</name>
<keyword evidence="4 6" id="KW-0238">DNA-binding</keyword>
<dbReference type="PANTHER" id="PTHR48111:SF1">
    <property type="entry name" value="TWO-COMPONENT RESPONSE REGULATOR ORR33"/>
    <property type="match status" value="1"/>
</dbReference>
<dbReference type="CDD" id="cd00383">
    <property type="entry name" value="trans_reg_C"/>
    <property type="match status" value="1"/>
</dbReference>
<keyword evidence="2" id="KW-0902">Two-component regulatory system</keyword>
<dbReference type="InterPro" id="IPR036388">
    <property type="entry name" value="WH-like_DNA-bd_sf"/>
</dbReference>
<dbReference type="Gene3D" id="1.10.10.10">
    <property type="entry name" value="Winged helix-like DNA-binding domain superfamily/Winged helix DNA-binding domain"/>
    <property type="match status" value="1"/>
</dbReference>
<evidence type="ECO:0000256" key="2">
    <source>
        <dbReference type="ARBA" id="ARBA00023012"/>
    </source>
</evidence>
<reference evidence="9" key="1">
    <citation type="submission" date="2018-08" db="EMBL/GenBank/DDBJ databases">
        <authorList>
            <person name="Chevrot R."/>
        </authorList>
    </citation>
    <scope>NUCLEOTIDE SEQUENCE [LARGE SCALE GENOMIC DNA]</scope>
</reference>
<dbReference type="PROSITE" id="PS51755">
    <property type="entry name" value="OMPR_PHOB"/>
    <property type="match status" value="1"/>
</dbReference>
<keyword evidence="3" id="KW-0805">Transcription regulation</keyword>
<proteinExistence type="predicted"/>